<comment type="caution">
    <text evidence="1">The sequence shown here is derived from an EMBL/GenBank/DDBJ whole genome shotgun (WGS) entry which is preliminary data.</text>
</comment>
<keyword evidence="2" id="KW-1185">Reference proteome</keyword>
<dbReference type="Proteomes" id="UP001205843">
    <property type="component" value="Unassembled WGS sequence"/>
</dbReference>
<accession>A0AAE3G585</accession>
<evidence type="ECO:0000313" key="2">
    <source>
        <dbReference type="Proteomes" id="UP001205843"/>
    </source>
</evidence>
<name>A0AAE3G585_9GAMM</name>
<proteinExistence type="predicted"/>
<sequence length="261" mass="29360">MLTQVQRLKRLQLDVSPQSAFHAGQFAHPRLPVVVGKIRNQSGFDTILPCCLDMLIKLPRGEIRLPSPYATHTAVNDLLEQILAFEQQLLGDDWEDYHLYLTVDCRSVPAGHTQRNPGWHFDGMQGVRYPKKLPICHQYVVSNSIPTEYAGAPLDAGGLDERKDNWFEVLGGMLPEDGLRELGQPYRIEAMSAYQLHRASVAEETAQRMFMRLDFSLKQQDRLGNTRNPLLAAPWVFVGRTSLGASLPTETGFNRSGRYGA</sequence>
<dbReference type="EMBL" id="JALJXV010000003">
    <property type="protein sequence ID" value="MCP1674638.1"/>
    <property type="molecule type" value="Genomic_DNA"/>
</dbReference>
<organism evidence="1 2">
    <name type="scientific">Natronocella acetinitrilica</name>
    <dbReference type="NCBI Taxonomy" id="414046"/>
    <lineage>
        <taxon>Bacteria</taxon>
        <taxon>Pseudomonadati</taxon>
        <taxon>Pseudomonadota</taxon>
        <taxon>Gammaproteobacteria</taxon>
        <taxon>Chromatiales</taxon>
        <taxon>Ectothiorhodospiraceae</taxon>
        <taxon>Natronocella</taxon>
    </lineage>
</organism>
<gene>
    <name evidence="1" type="ORF">J2T57_001740</name>
</gene>
<reference evidence="1" key="1">
    <citation type="submission" date="2022-03" db="EMBL/GenBank/DDBJ databases">
        <title>Genomic Encyclopedia of Type Strains, Phase III (KMG-III): the genomes of soil and plant-associated and newly described type strains.</title>
        <authorList>
            <person name="Whitman W."/>
        </authorList>
    </citation>
    <scope>NUCLEOTIDE SEQUENCE</scope>
    <source>
        <strain evidence="1">ANL 6-2</strain>
    </source>
</reference>
<dbReference type="AlphaFoldDB" id="A0AAE3G585"/>
<protein>
    <submittedName>
        <fullName evidence="1">Uncharacterized protein</fullName>
    </submittedName>
</protein>
<evidence type="ECO:0000313" key="1">
    <source>
        <dbReference type="EMBL" id="MCP1674638.1"/>
    </source>
</evidence>